<evidence type="ECO:0000313" key="3">
    <source>
        <dbReference type="EMBL" id="CAG5175357.1"/>
    </source>
</evidence>
<sequence>MAANEKHEPVTFGASVLRSPSPLTTPSQPLRSQPSNDSTMSTATADAEAAKKEWAADPSNPYSAFYKHPEALRETRHSLNDGAPQSKTHLGVAVHEHEHDLEGGVPLSVASTQQQSKHSVDGRVKECTMWPTRQAVLDKRKSYQRKRGCAFFRNLTNKQRMWAKIIIALLVIGAAVGLGVGISRAVGGGLLQQCNQPPPVSSTAHTHDFGILRFGQHPFSISLFIYFGFNKS</sequence>
<name>A0A8J2N1Z8_9PLEO</name>
<dbReference type="AlphaFoldDB" id="A0A8J2N1Z8"/>
<organism evidence="3 5">
    <name type="scientific">Alternaria atra</name>
    <dbReference type="NCBI Taxonomy" id="119953"/>
    <lineage>
        <taxon>Eukaryota</taxon>
        <taxon>Fungi</taxon>
        <taxon>Dikarya</taxon>
        <taxon>Ascomycota</taxon>
        <taxon>Pezizomycotina</taxon>
        <taxon>Dothideomycetes</taxon>
        <taxon>Pleosporomycetidae</taxon>
        <taxon>Pleosporales</taxon>
        <taxon>Pleosporineae</taxon>
        <taxon>Pleosporaceae</taxon>
        <taxon>Alternaria</taxon>
        <taxon>Alternaria sect. Ulocladioides</taxon>
    </lineage>
</organism>
<comment type="caution">
    <text evidence="3">The sequence shown here is derived from an EMBL/GenBank/DDBJ whole genome shotgun (WGS) entry which is preliminary data.</text>
</comment>
<dbReference type="EMBL" id="CAJRGZ010000029">
    <property type="protein sequence ID" value="CAG5183647.1"/>
    <property type="molecule type" value="Genomic_DNA"/>
</dbReference>
<evidence type="ECO:0000313" key="5">
    <source>
        <dbReference type="Proteomes" id="UP000676310"/>
    </source>
</evidence>
<keyword evidence="2" id="KW-1133">Transmembrane helix</keyword>
<dbReference type="GeneID" id="67010873"/>
<evidence type="ECO:0000256" key="1">
    <source>
        <dbReference type="SAM" id="MobiDB-lite"/>
    </source>
</evidence>
<accession>A0A8J2N1Z8</accession>
<protein>
    <submittedName>
        <fullName evidence="3">Uncharacterized protein</fullName>
    </submittedName>
</protein>
<evidence type="ECO:0000313" key="4">
    <source>
        <dbReference type="EMBL" id="CAG5183647.1"/>
    </source>
</evidence>
<dbReference type="Proteomes" id="UP000676310">
    <property type="component" value="Unassembled WGS sequence"/>
</dbReference>
<reference evidence="3" key="1">
    <citation type="submission" date="2021-05" db="EMBL/GenBank/DDBJ databases">
        <authorList>
            <person name="Stam R."/>
        </authorList>
    </citation>
    <scope>NUCLEOTIDE SEQUENCE</scope>
    <source>
        <strain evidence="3">CS162</strain>
    </source>
</reference>
<keyword evidence="2" id="KW-0812">Transmembrane</keyword>
<dbReference type="OrthoDB" id="5387214at2759"/>
<gene>
    <name evidence="4" type="ORF">ALTATR162_LOCUS10685</name>
    <name evidence="3" type="ORF">ALTATR162_LOCUS8060</name>
</gene>
<feature type="region of interest" description="Disordered" evidence="1">
    <location>
        <begin position="1"/>
        <end position="56"/>
    </location>
</feature>
<feature type="transmembrane region" description="Helical" evidence="2">
    <location>
        <begin position="161"/>
        <end position="182"/>
    </location>
</feature>
<feature type="compositionally biased region" description="Low complexity" evidence="1">
    <location>
        <begin position="17"/>
        <end position="32"/>
    </location>
</feature>
<dbReference type="RefSeq" id="XP_043174258.1">
    <property type="nucleotide sequence ID" value="XM_043318323.1"/>
</dbReference>
<evidence type="ECO:0000256" key="2">
    <source>
        <dbReference type="SAM" id="Phobius"/>
    </source>
</evidence>
<dbReference type="EMBL" id="CAJRGZ010000022">
    <property type="protein sequence ID" value="CAG5175357.1"/>
    <property type="molecule type" value="Genomic_DNA"/>
</dbReference>
<proteinExistence type="predicted"/>
<keyword evidence="5" id="KW-1185">Reference proteome</keyword>
<keyword evidence="2" id="KW-0472">Membrane</keyword>